<dbReference type="PANTHER" id="PTHR43372">
    <property type="entry name" value="FATTY-ACID AMIDE HYDROLASE"/>
    <property type="match status" value="1"/>
</dbReference>
<dbReference type="PANTHER" id="PTHR43372:SF3">
    <property type="entry name" value="AT07710P-RELATED"/>
    <property type="match status" value="1"/>
</dbReference>
<evidence type="ECO:0000313" key="7">
    <source>
        <dbReference type="Proteomes" id="UP000659654"/>
    </source>
</evidence>
<evidence type="ECO:0000256" key="2">
    <source>
        <dbReference type="PIRSR" id="PIRSR001221-1"/>
    </source>
</evidence>
<dbReference type="EMBL" id="CAJFDI010000006">
    <property type="protein sequence ID" value="CAD5233863.1"/>
    <property type="molecule type" value="Genomic_DNA"/>
</dbReference>
<evidence type="ECO:0000313" key="6">
    <source>
        <dbReference type="Proteomes" id="UP000095284"/>
    </source>
</evidence>
<keyword evidence="7" id="KW-1185">Reference proteome</keyword>
<evidence type="ECO:0000313" key="8">
    <source>
        <dbReference type="WBParaSite" id="BXY_1373400.1"/>
    </source>
</evidence>
<dbReference type="InterPro" id="IPR023631">
    <property type="entry name" value="Amidase_dom"/>
</dbReference>
<evidence type="ECO:0000313" key="5">
    <source>
        <dbReference type="EMBL" id="CAG9129317.1"/>
    </source>
</evidence>
<dbReference type="Pfam" id="PF01425">
    <property type="entry name" value="Amidase"/>
    <property type="match status" value="1"/>
</dbReference>
<dbReference type="PROSITE" id="PS00571">
    <property type="entry name" value="AMIDASES"/>
    <property type="match status" value="1"/>
</dbReference>
<dbReference type="SUPFAM" id="SSF75304">
    <property type="entry name" value="Amidase signature (AS) enzymes"/>
    <property type="match status" value="1"/>
</dbReference>
<dbReference type="EMBL" id="CAJFCV020000006">
    <property type="protein sequence ID" value="CAG9129317.1"/>
    <property type="molecule type" value="Genomic_DNA"/>
</dbReference>
<dbReference type="Gene3D" id="3.90.1300.10">
    <property type="entry name" value="Amidase signature (AS) domain"/>
    <property type="match status" value="1"/>
</dbReference>
<dbReference type="Proteomes" id="UP000582659">
    <property type="component" value="Unassembled WGS sequence"/>
</dbReference>
<evidence type="ECO:0000313" key="4">
    <source>
        <dbReference type="EMBL" id="CAD5233863.1"/>
    </source>
</evidence>
<proteinExistence type="inferred from homology"/>
<feature type="active site" description="Acyl-ester intermediate" evidence="2">
    <location>
        <position position="250"/>
    </location>
</feature>
<gene>
    <name evidence="4" type="ORF">BXYJ_LOCUS13954</name>
</gene>
<dbReference type="InterPro" id="IPR020556">
    <property type="entry name" value="Amidase_CS"/>
</dbReference>
<dbReference type="SMR" id="A0A1I7SL02"/>
<feature type="active site" description="Charge relay system" evidence="2">
    <location>
        <position position="226"/>
    </location>
</feature>
<dbReference type="Proteomes" id="UP000095284">
    <property type="component" value="Unplaced"/>
</dbReference>
<dbReference type="InterPro" id="IPR036928">
    <property type="entry name" value="AS_sf"/>
</dbReference>
<dbReference type="eggNOG" id="KOG1212">
    <property type="taxonomic scope" value="Eukaryota"/>
</dbReference>
<evidence type="ECO:0000259" key="3">
    <source>
        <dbReference type="Pfam" id="PF01425"/>
    </source>
</evidence>
<reference evidence="5" key="2">
    <citation type="submission" date="2020-08" db="EMBL/GenBank/DDBJ databases">
        <authorList>
            <person name="Kikuchi T."/>
        </authorList>
    </citation>
    <scope>NUCLEOTIDE SEQUENCE</scope>
    <source>
        <strain evidence="4">Ka4C1</strain>
    </source>
</reference>
<comment type="similarity">
    <text evidence="1">Belongs to the amidase family.</text>
</comment>
<organism evidence="6 8">
    <name type="scientific">Bursaphelenchus xylophilus</name>
    <name type="common">Pinewood nematode worm</name>
    <name type="synonym">Aphelenchoides xylophilus</name>
    <dbReference type="NCBI Taxonomy" id="6326"/>
    <lineage>
        <taxon>Eukaryota</taxon>
        <taxon>Metazoa</taxon>
        <taxon>Ecdysozoa</taxon>
        <taxon>Nematoda</taxon>
        <taxon>Chromadorea</taxon>
        <taxon>Rhabditida</taxon>
        <taxon>Tylenchina</taxon>
        <taxon>Tylenchomorpha</taxon>
        <taxon>Aphelenchoidea</taxon>
        <taxon>Aphelenchoididae</taxon>
        <taxon>Bursaphelenchus</taxon>
    </lineage>
</organism>
<dbReference type="PIRSF" id="PIRSF001221">
    <property type="entry name" value="Amidase_fungi"/>
    <property type="match status" value="1"/>
</dbReference>
<protein>
    <submittedName>
        <fullName evidence="4">(pine wood nematode) hypothetical protein</fullName>
    </submittedName>
    <submittedName>
        <fullName evidence="8">Amidase domain-containing protein</fullName>
    </submittedName>
</protein>
<feature type="domain" description="Amidase" evidence="3">
    <location>
        <begin position="86"/>
        <end position="522"/>
    </location>
</feature>
<dbReference type="GO" id="GO:0012505">
    <property type="term" value="C:endomembrane system"/>
    <property type="evidence" value="ECO:0007669"/>
    <property type="project" value="TreeGrafter"/>
</dbReference>
<dbReference type="InterPro" id="IPR052739">
    <property type="entry name" value="FAAH2"/>
</dbReference>
<dbReference type="WBParaSite" id="BXY_1373400.1">
    <property type="protein sequence ID" value="BXY_1373400.1"/>
    <property type="gene ID" value="BXY_1373400"/>
</dbReference>
<dbReference type="OrthoDB" id="5852048at2759"/>
<reference evidence="8" key="1">
    <citation type="submission" date="2016-11" db="UniProtKB">
        <authorList>
            <consortium name="WormBaseParasite"/>
        </authorList>
    </citation>
    <scope>IDENTIFICATION</scope>
</reference>
<evidence type="ECO:0000256" key="1">
    <source>
        <dbReference type="ARBA" id="ARBA00009199"/>
    </source>
</evidence>
<dbReference type="Proteomes" id="UP000659654">
    <property type="component" value="Unassembled WGS sequence"/>
</dbReference>
<dbReference type="AlphaFoldDB" id="A0A1I7SL02"/>
<accession>A0A1I7SL02</accession>
<sequence length="544" mass="59822">MRSSLSRCGIRAFSAENQRPPPVGVVLKEGTPIAKAFQTYGGAAYRVYCDLEERVIAPESSDPLTKISASEAAQRIREGKLSSYDLAKTYLNRIRFVNTYVNAVSERFDVEALESARKVDEYIESLDKNSEEFRNLPQTKPLLGIPVSIKHAFDVKGQRNICGLTHRRDIPEATEDAAAVKRVREAGGIPHCYTNVPESCMWSDSSNKIFGTTSSPYDNRTMAGGSSGGEASIISAEGSLLGIGSDLGGSVRNPAIFNGIFGLKCVNDIPMEGHFPNTTVEAFKVIAGVGPLARYAKDMAMFYSVLSADPISKNFGNLKPSKVLFTVDSCDMINPLSPVVYDAVHKVARSLATKYSVPMEEYHLPPMEKLIECQINVCCPPGAENFVIEGVFPRVDASNFITEKIKAYLNVSKVSIGPAEGVHYFSNSKSPQRHQQLLKDLDEYRKKVADDLKENVVLVGPSLPRNYYLHNEMTLFGHLDWFHTAIFNGLALPAAAVPIGLDQHGYPVSAQIAASRGNNYLLIRMMEVLEKEFGGWRPPRQGTK</sequence>
<feature type="active site" description="Charge relay system" evidence="2">
    <location>
        <position position="150"/>
    </location>
</feature>
<name>A0A1I7SL02_BURXY</name>